<dbReference type="SUPFAM" id="SSF56112">
    <property type="entry name" value="Protein kinase-like (PK-like)"/>
    <property type="match status" value="1"/>
</dbReference>
<dbReference type="PROSITE" id="PS00107">
    <property type="entry name" value="PROTEIN_KINASE_ATP"/>
    <property type="match status" value="1"/>
</dbReference>
<dbReference type="InterPro" id="IPR017441">
    <property type="entry name" value="Protein_kinase_ATP_BS"/>
</dbReference>
<protein>
    <submittedName>
        <fullName evidence="3">Kinase-like domain-containing protein</fullName>
    </submittedName>
</protein>
<dbReference type="GO" id="GO:0005524">
    <property type="term" value="F:ATP binding"/>
    <property type="evidence" value="ECO:0007669"/>
    <property type="project" value="UniProtKB-UniRule"/>
</dbReference>
<accession>A0A4V2JZX1</accession>
<keyword evidence="3" id="KW-0418">Kinase</keyword>
<dbReference type="Pfam" id="PF00069">
    <property type="entry name" value="Pkinase"/>
    <property type="match status" value="1"/>
</dbReference>
<feature type="binding site" evidence="1">
    <location>
        <position position="49"/>
    </location>
    <ligand>
        <name>ATP</name>
        <dbReference type="ChEBI" id="CHEBI:30616"/>
    </ligand>
</feature>
<evidence type="ECO:0000259" key="2">
    <source>
        <dbReference type="PROSITE" id="PS50011"/>
    </source>
</evidence>
<sequence>MVSAAASIPNLAGTVVDDRYELIQKLGSGSYGVVYKAIDLTDGIFVAVKVMNLAGRSDADRKVIKREIELHHIVGDTKGVVGFTDL</sequence>
<feature type="domain" description="Protein kinase" evidence="2">
    <location>
        <begin position="20"/>
        <end position="86"/>
    </location>
</feature>
<keyword evidence="1" id="KW-0067">ATP-binding</keyword>
<keyword evidence="1" id="KW-0547">Nucleotide-binding</keyword>
<dbReference type="EMBL" id="ML143443">
    <property type="protein sequence ID" value="TBU26643.1"/>
    <property type="molecule type" value="Genomic_DNA"/>
</dbReference>
<proteinExistence type="predicted"/>
<dbReference type="OrthoDB" id="541276at2759"/>
<feature type="non-terminal residue" evidence="3">
    <location>
        <position position="86"/>
    </location>
</feature>
<dbReference type="InterPro" id="IPR000719">
    <property type="entry name" value="Prot_kinase_dom"/>
</dbReference>
<dbReference type="AlphaFoldDB" id="A0A4V2JZX1"/>
<name>A0A4V2JZX1_9APHY</name>
<dbReference type="Proteomes" id="UP000292957">
    <property type="component" value="Unassembled WGS sequence"/>
</dbReference>
<dbReference type="PROSITE" id="PS50011">
    <property type="entry name" value="PROTEIN_KINASE_DOM"/>
    <property type="match status" value="1"/>
</dbReference>
<keyword evidence="3" id="KW-0808">Transferase</keyword>
<gene>
    <name evidence="3" type="ORF">BD311DRAFT_623946</name>
</gene>
<organism evidence="3">
    <name type="scientific">Dichomitus squalens</name>
    <dbReference type="NCBI Taxonomy" id="114155"/>
    <lineage>
        <taxon>Eukaryota</taxon>
        <taxon>Fungi</taxon>
        <taxon>Dikarya</taxon>
        <taxon>Basidiomycota</taxon>
        <taxon>Agaricomycotina</taxon>
        <taxon>Agaricomycetes</taxon>
        <taxon>Polyporales</taxon>
        <taxon>Polyporaceae</taxon>
        <taxon>Dichomitus</taxon>
    </lineage>
</organism>
<dbReference type="InterPro" id="IPR011009">
    <property type="entry name" value="Kinase-like_dom_sf"/>
</dbReference>
<evidence type="ECO:0000256" key="1">
    <source>
        <dbReference type="PROSITE-ProRule" id="PRU10141"/>
    </source>
</evidence>
<reference evidence="3" key="1">
    <citation type="submission" date="2019-01" db="EMBL/GenBank/DDBJ databases">
        <title>Draft genome sequences of three monokaryotic isolates of the white-rot basidiomycete fungus Dichomitus squalens.</title>
        <authorList>
            <consortium name="DOE Joint Genome Institute"/>
            <person name="Lopez S.C."/>
            <person name="Andreopoulos B."/>
            <person name="Pangilinan J."/>
            <person name="Lipzen A."/>
            <person name="Riley R."/>
            <person name="Ahrendt S."/>
            <person name="Ng V."/>
            <person name="Barry K."/>
            <person name="Daum C."/>
            <person name="Grigoriev I.V."/>
            <person name="Hilden K.S."/>
            <person name="Makela M.R."/>
            <person name="de Vries R.P."/>
        </authorList>
    </citation>
    <scope>NUCLEOTIDE SEQUENCE [LARGE SCALE GENOMIC DNA]</scope>
    <source>
        <strain evidence="3">OM18370.1</strain>
    </source>
</reference>
<evidence type="ECO:0000313" key="3">
    <source>
        <dbReference type="EMBL" id="TBU26643.1"/>
    </source>
</evidence>
<dbReference type="Gene3D" id="3.30.200.20">
    <property type="entry name" value="Phosphorylase Kinase, domain 1"/>
    <property type="match status" value="1"/>
</dbReference>
<dbReference type="GO" id="GO:0004672">
    <property type="term" value="F:protein kinase activity"/>
    <property type="evidence" value="ECO:0007669"/>
    <property type="project" value="InterPro"/>
</dbReference>